<keyword evidence="2" id="KW-0812">Transmembrane</keyword>
<comment type="caution">
    <text evidence="3">The sequence shown here is derived from an EMBL/GenBank/DDBJ whole genome shotgun (WGS) entry which is preliminary data.</text>
</comment>
<keyword evidence="2" id="KW-0472">Membrane</keyword>
<evidence type="ECO:0000256" key="2">
    <source>
        <dbReference type="SAM" id="Phobius"/>
    </source>
</evidence>
<keyword evidence="2" id="KW-1133">Transmembrane helix</keyword>
<reference evidence="3 4" key="1">
    <citation type="submission" date="2024-09" db="EMBL/GenBank/DDBJ databases">
        <authorList>
            <person name="Sun Q."/>
            <person name="Mori K."/>
        </authorList>
    </citation>
    <scope>NUCLEOTIDE SEQUENCE [LARGE SCALE GENOMIC DNA]</scope>
    <source>
        <strain evidence="3 4">TBRC 3947</strain>
    </source>
</reference>
<name>A0ABV6MDQ5_9ACTN</name>
<evidence type="ECO:0000256" key="1">
    <source>
        <dbReference type="SAM" id="MobiDB-lite"/>
    </source>
</evidence>
<dbReference type="Proteomes" id="UP001589867">
    <property type="component" value="Unassembled WGS sequence"/>
</dbReference>
<accession>A0ABV6MDQ5</accession>
<feature type="transmembrane region" description="Helical" evidence="2">
    <location>
        <begin position="21"/>
        <end position="40"/>
    </location>
</feature>
<feature type="region of interest" description="Disordered" evidence="1">
    <location>
        <begin position="51"/>
        <end position="90"/>
    </location>
</feature>
<feature type="compositionally biased region" description="Gly residues" evidence="1">
    <location>
        <begin position="57"/>
        <end position="69"/>
    </location>
</feature>
<gene>
    <name evidence="3" type="ORF">ACFFIA_35025</name>
</gene>
<dbReference type="RefSeq" id="WP_377259679.1">
    <property type="nucleotide sequence ID" value="NZ_JBHLUH010000077.1"/>
</dbReference>
<sequence>MYAWIWRHLPFRAWPAKLATSLVLLAAIGALLWYVVFPWAQPLLPFDDVQVTEDSGVPGGGPAEPGGGDEPSIDDEHDIPYSTEEPATPR</sequence>
<protein>
    <submittedName>
        <fullName evidence="3">Uncharacterized protein</fullName>
    </submittedName>
</protein>
<proteinExistence type="predicted"/>
<keyword evidence="4" id="KW-1185">Reference proteome</keyword>
<evidence type="ECO:0000313" key="4">
    <source>
        <dbReference type="Proteomes" id="UP001589867"/>
    </source>
</evidence>
<dbReference type="EMBL" id="JBHLUH010000077">
    <property type="protein sequence ID" value="MFC0532845.1"/>
    <property type="molecule type" value="Genomic_DNA"/>
</dbReference>
<organism evidence="3 4">
    <name type="scientific">Phytohabitans kaempferiae</name>
    <dbReference type="NCBI Taxonomy" id="1620943"/>
    <lineage>
        <taxon>Bacteria</taxon>
        <taxon>Bacillati</taxon>
        <taxon>Actinomycetota</taxon>
        <taxon>Actinomycetes</taxon>
        <taxon>Micromonosporales</taxon>
        <taxon>Micromonosporaceae</taxon>
    </lineage>
</organism>
<evidence type="ECO:0000313" key="3">
    <source>
        <dbReference type="EMBL" id="MFC0532845.1"/>
    </source>
</evidence>